<dbReference type="Pfam" id="PF03711">
    <property type="entry name" value="OKR_DC_1_C"/>
    <property type="match status" value="1"/>
</dbReference>
<keyword evidence="5" id="KW-0456">Lyase</keyword>
<evidence type="ECO:0000313" key="8">
    <source>
        <dbReference type="EMBL" id="KSV57942.1"/>
    </source>
</evidence>
<dbReference type="STRING" id="290052.ASU35_14740"/>
<dbReference type="RefSeq" id="WP_058353820.1">
    <property type="nucleotide sequence ID" value="NZ_CABMMD010000193.1"/>
</dbReference>
<dbReference type="Proteomes" id="UP000054874">
    <property type="component" value="Unassembled WGS sequence"/>
</dbReference>
<dbReference type="InterPro" id="IPR015421">
    <property type="entry name" value="PyrdxlP-dep_Trfase_major"/>
</dbReference>
<evidence type="ECO:0000256" key="2">
    <source>
        <dbReference type="ARBA" id="ARBA00010671"/>
    </source>
</evidence>
<keyword evidence="4" id="KW-0663">Pyridoxal phosphate</keyword>
<dbReference type="EMBL" id="LNAM01000193">
    <property type="protein sequence ID" value="KSV57942.1"/>
    <property type="molecule type" value="Genomic_DNA"/>
</dbReference>
<dbReference type="InterPro" id="IPR000310">
    <property type="entry name" value="Orn/Lys/Arg_deCO2ase_major_dom"/>
</dbReference>
<dbReference type="InterPro" id="IPR008286">
    <property type="entry name" value="Prn/Lys/Arg_de-COase_C"/>
</dbReference>
<evidence type="ECO:0000256" key="4">
    <source>
        <dbReference type="ARBA" id="ARBA00022898"/>
    </source>
</evidence>
<keyword evidence="9" id="KW-1185">Reference proteome</keyword>
<sequence length="473" mass="53763">MNLYKKLVSYRESDYYPFHMPGHKRNTKVMEEINPYEIDITEIDGFDNLHEPEEILKEEMGRAARLFGAEETYFLVNGSSCGLLAAISACTHHGEKILMARNCHKSVYNGIFINELQPVYLYPQADEEFGINLGILPEDVDNLLKEHPDCKTVVLTSPTYEGVVSDIKKIAGIVHSYNAILIVDEAHGAHFPFSGEFPASAVDGGADIVIQSIHKTLPALTQTALAQVQGERVARGRLRQFLSVFQSSSPSYVLMAGISRCMDFLERDKEAFFETYTKQLRDFYRKAEGLTHIYVLKRGEYKGFERDSSKLVISVKNTSMTGRQLYDILLERYHLQMEMAKDTYVLAMTSVLDSKEGFSRLWRALEELDKGLEEKEAVKEIKPRCQQVAKRRQCLTSYEAALRKTEWIALDRAKGRICGAYIYLYPPGIPLLCPGEEIDGDCLEQIWYYKRTGLIVHGISEDTDPMISVISEE</sequence>
<keyword evidence="3" id="KW-0210">Decarboxylase</keyword>
<dbReference type="InterPro" id="IPR015424">
    <property type="entry name" value="PyrdxlP-dep_Trfase"/>
</dbReference>
<protein>
    <recommendedName>
        <fullName evidence="10">Decarboxylase</fullName>
    </recommendedName>
</protein>
<reference evidence="8 9" key="1">
    <citation type="submission" date="2015-11" db="EMBL/GenBank/DDBJ databases">
        <title>Butyribacter intestini gen. nov., sp. nov., a butyric acid-producing bacterium of the family Lachnospiraceae isolated from the human faeces.</title>
        <authorList>
            <person name="Zou Y."/>
            <person name="Xue W."/>
            <person name="Luo G."/>
            <person name="Lv M."/>
        </authorList>
    </citation>
    <scope>NUCLEOTIDE SEQUENCE [LARGE SCALE GENOMIC DNA]</scope>
    <source>
        <strain evidence="8 9">ACET-33324</strain>
    </source>
</reference>
<dbReference type="InterPro" id="IPR036633">
    <property type="entry name" value="Prn/Lys/Arg_de-COase_C_sf"/>
</dbReference>
<dbReference type="Pfam" id="PF01276">
    <property type="entry name" value="OKR_DC_1"/>
    <property type="match status" value="1"/>
</dbReference>
<dbReference type="SUPFAM" id="SSF55904">
    <property type="entry name" value="Ornithine decarboxylase C-terminal domain"/>
    <property type="match status" value="1"/>
</dbReference>
<feature type="domain" description="Orn/Lys/Arg decarboxylases family 1 pyridoxal-P attachment site" evidence="6">
    <location>
        <begin position="3"/>
        <end position="260"/>
    </location>
</feature>
<comment type="caution">
    <text evidence="8">The sequence shown here is derived from an EMBL/GenBank/DDBJ whole genome shotgun (WGS) entry which is preliminary data.</text>
</comment>
<evidence type="ECO:0000256" key="3">
    <source>
        <dbReference type="ARBA" id="ARBA00022793"/>
    </source>
</evidence>
<accession>A0A0V8QCH2</accession>
<dbReference type="AlphaFoldDB" id="A0A0V8QCH2"/>
<evidence type="ECO:0000259" key="6">
    <source>
        <dbReference type="Pfam" id="PF01276"/>
    </source>
</evidence>
<evidence type="ECO:0008006" key="10">
    <source>
        <dbReference type="Google" id="ProtNLM"/>
    </source>
</evidence>
<dbReference type="OrthoDB" id="9815233at2"/>
<dbReference type="Gene3D" id="3.40.640.10">
    <property type="entry name" value="Type I PLP-dependent aspartate aminotransferase-like (Major domain)"/>
    <property type="match status" value="1"/>
</dbReference>
<comment type="similarity">
    <text evidence="2">Belongs to the Orn/Lys/Arg decarboxylase class-I family.</text>
</comment>
<comment type="cofactor">
    <cofactor evidence="1">
        <name>pyridoxal 5'-phosphate</name>
        <dbReference type="ChEBI" id="CHEBI:597326"/>
    </cofactor>
</comment>
<dbReference type="InterPro" id="IPR052357">
    <property type="entry name" value="Orn_Lys_Arg_decarboxylase-I"/>
</dbReference>
<dbReference type="SUPFAM" id="SSF53383">
    <property type="entry name" value="PLP-dependent transferases"/>
    <property type="match status" value="1"/>
</dbReference>
<evidence type="ECO:0000259" key="7">
    <source>
        <dbReference type="Pfam" id="PF03711"/>
    </source>
</evidence>
<feature type="domain" description="Orn/Lys/Arg decarboxylase C-terminal" evidence="7">
    <location>
        <begin position="398"/>
        <end position="446"/>
    </location>
</feature>
<evidence type="ECO:0000313" key="9">
    <source>
        <dbReference type="Proteomes" id="UP000054874"/>
    </source>
</evidence>
<dbReference type="PANTHER" id="PTHR43277:SF4">
    <property type="entry name" value="ARGININE DECARBOXYLASE"/>
    <property type="match status" value="1"/>
</dbReference>
<proteinExistence type="inferred from homology"/>
<name>A0A0V8QCH2_9FIRM</name>
<gene>
    <name evidence="8" type="ORF">ASU35_14740</name>
</gene>
<evidence type="ECO:0000256" key="5">
    <source>
        <dbReference type="ARBA" id="ARBA00023239"/>
    </source>
</evidence>
<dbReference type="PANTHER" id="PTHR43277">
    <property type="entry name" value="ARGININE DECARBOXYLASE"/>
    <property type="match status" value="1"/>
</dbReference>
<evidence type="ECO:0000256" key="1">
    <source>
        <dbReference type="ARBA" id="ARBA00001933"/>
    </source>
</evidence>
<dbReference type="GO" id="GO:0016831">
    <property type="term" value="F:carboxy-lyase activity"/>
    <property type="evidence" value="ECO:0007669"/>
    <property type="project" value="UniProtKB-KW"/>
</dbReference>
<organism evidence="8 9">
    <name type="scientific">Acetivibrio ethanolgignens</name>
    <dbReference type="NCBI Taxonomy" id="290052"/>
    <lineage>
        <taxon>Bacteria</taxon>
        <taxon>Bacillati</taxon>
        <taxon>Bacillota</taxon>
        <taxon>Clostridia</taxon>
        <taxon>Eubacteriales</taxon>
        <taxon>Oscillospiraceae</taxon>
        <taxon>Acetivibrio</taxon>
    </lineage>
</organism>
<dbReference type="Gene3D" id="3.90.105.10">
    <property type="entry name" value="Molybdopterin biosynthesis moea protein, domain 2"/>
    <property type="match status" value="1"/>
</dbReference>